<dbReference type="Pfam" id="PF00528">
    <property type="entry name" value="BPD_transp_1"/>
    <property type="match status" value="1"/>
</dbReference>
<protein>
    <submittedName>
        <fullName evidence="10">Putative spermidine/putrescine transport system permease protein</fullName>
    </submittedName>
</protein>
<evidence type="ECO:0000256" key="7">
    <source>
        <dbReference type="ARBA" id="ARBA00023136"/>
    </source>
</evidence>
<feature type="transmembrane region" description="Helical" evidence="8">
    <location>
        <begin position="253"/>
        <end position="280"/>
    </location>
</feature>
<evidence type="ECO:0000256" key="3">
    <source>
        <dbReference type="ARBA" id="ARBA00022448"/>
    </source>
</evidence>
<organism evidence="10 11">
    <name type="scientific">Rhizobium mongolense USDA 1844</name>
    <dbReference type="NCBI Taxonomy" id="1079460"/>
    <lineage>
        <taxon>Bacteria</taxon>
        <taxon>Pseudomonadati</taxon>
        <taxon>Pseudomonadota</taxon>
        <taxon>Alphaproteobacteria</taxon>
        <taxon>Hyphomicrobiales</taxon>
        <taxon>Rhizobiaceae</taxon>
        <taxon>Rhizobium/Agrobacterium group</taxon>
        <taxon>Rhizobium</taxon>
    </lineage>
</organism>
<dbReference type="GO" id="GO:0005886">
    <property type="term" value="C:plasma membrane"/>
    <property type="evidence" value="ECO:0007669"/>
    <property type="project" value="UniProtKB-SubCell"/>
</dbReference>
<keyword evidence="4" id="KW-1003">Cell membrane</keyword>
<dbReference type="AlphaFoldDB" id="A0A559SWK5"/>
<feature type="transmembrane region" description="Helical" evidence="8">
    <location>
        <begin position="159"/>
        <end position="182"/>
    </location>
</feature>
<dbReference type="EMBL" id="VISO01000003">
    <property type="protein sequence ID" value="TVZ66721.1"/>
    <property type="molecule type" value="Genomic_DNA"/>
</dbReference>
<keyword evidence="6 8" id="KW-1133">Transmembrane helix</keyword>
<keyword evidence="5 8" id="KW-0812">Transmembrane</keyword>
<dbReference type="GO" id="GO:0055085">
    <property type="term" value="P:transmembrane transport"/>
    <property type="evidence" value="ECO:0007669"/>
    <property type="project" value="InterPro"/>
</dbReference>
<evidence type="ECO:0000256" key="5">
    <source>
        <dbReference type="ARBA" id="ARBA00022692"/>
    </source>
</evidence>
<dbReference type="PROSITE" id="PS50928">
    <property type="entry name" value="ABC_TM1"/>
    <property type="match status" value="1"/>
</dbReference>
<comment type="similarity">
    <text evidence="2">Belongs to the binding-protein-dependent transport system permease family. CysTW subfamily.</text>
</comment>
<dbReference type="Gene3D" id="1.10.3720.10">
    <property type="entry name" value="MetI-like"/>
    <property type="match status" value="1"/>
</dbReference>
<gene>
    <name evidence="10" type="ORF">BCL32_7132</name>
</gene>
<evidence type="ECO:0000313" key="11">
    <source>
        <dbReference type="Proteomes" id="UP000319824"/>
    </source>
</evidence>
<keyword evidence="3 8" id="KW-0813">Transport</keyword>
<feature type="transmembrane region" description="Helical" evidence="8">
    <location>
        <begin position="108"/>
        <end position="132"/>
    </location>
</feature>
<feature type="domain" description="ABC transmembrane type-1" evidence="9">
    <location>
        <begin position="74"/>
        <end position="280"/>
    </location>
</feature>
<evidence type="ECO:0000259" key="9">
    <source>
        <dbReference type="PROSITE" id="PS50928"/>
    </source>
</evidence>
<feature type="transmembrane region" description="Helical" evidence="8">
    <location>
        <begin position="69"/>
        <end position="96"/>
    </location>
</feature>
<dbReference type="Proteomes" id="UP000319824">
    <property type="component" value="Unassembled WGS sequence"/>
</dbReference>
<dbReference type="InterPro" id="IPR035906">
    <property type="entry name" value="MetI-like_sf"/>
</dbReference>
<evidence type="ECO:0000256" key="1">
    <source>
        <dbReference type="ARBA" id="ARBA00004651"/>
    </source>
</evidence>
<sequence>MATIALSTPQRPIRIAFPFKVFLPLSLPSLVLLLFFAAPMGLMLGLSFQDQETGTFTLASYGRFFSDELVLAGLGRTVVMSGLVAICVTILAYPLAYYLARSTSRWRTLVFALAIAPELAGVVLRTYGWLVILEDRGFINSALIWTGLISEPLPLSKNLFGVVVGLTHVILPFSVLSLLTSLQGINPNLERSAQILGAPRLAVIRHIVLPLSVPGIVSSLLIAFTMAASAYATPALLGGAAFKVMATMVYEQVLFYIDWSFAAVMANVLLAMMLVSAFVGSRLESRLQQKLHL</sequence>
<evidence type="ECO:0000313" key="10">
    <source>
        <dbReference type="EMBL" id="TVZ66721.1"/>
    </source>
</evidence>
<comment type="caution">
    <text evidence="10">The sequence shown here is derived from an EMBL/GenBank/DDBJ whole genome shotgun (WGS) entry which is preliminary data.</text>
</comment>
<dbReference type="SUPFAM" id="SSF161098">
    <property type="entry name" value="MetI-like"/>
    <property type="match status" value="1"/>
</dbReference>
<evidence type="ECO:0000256" key="4">
    <source>
        <dbReference type="ARBA" id="ARBA00022475"/>
    </source>
</evidence>
<dbReference type="PANTHER" id="PTHR42929:SF5">
    <property type="entry name" value="ABC TRANSPORTER PERMEASE PROTEIN"/>
    <property type="match status" value="1"/>
</dbReference>
<dbReference type="PANTHER" id="PTHR42929">
    <property type="entry name" value="INNER MEMBRANE ABC TRANSPORTER PERMEASE PROTEIN YDCU-RELATED-RELATED"/>
    <property type="match status" value="1"/>
</dbReference>
<keyword evidence="7 8" id="KW-0472">Membrane</keyword>
<feature type="transmembrane region" description="Helical" evidence="8">
    <location>
        <begin position="203"/>
        <end position="233"/>
    </location>
</feature>
<evidence type="ECO:0000256" key="8">
    <source>
        <dbReference type="RuleBase" id="RU363032"/>
    </source>
</evidence>
<accession>A0A559SWK5</accession>
<comment type="subcellular location">
    <subcellularLocation>
        <location evidence="1 8">Cell membrane</location>
        <topology evidence="1 8">Multi-pass membrane protein</topology>
    </subcellularLocation>
</comment>
<reference evidence="10 11" key="1">
    <citation type="submission" date="2019-06" db="EMBL/GenBank/DDBJ databases">
        <title>Pac Bio to generate improved reference genome sequences for organisms with transposon mutant libraries (support for FEBA project).</title>
        <authorList>
            <person name="Blow M."/>
        </authorList>
    </citation>
    <scope>NUCLEOTIDE SEQUENCE [LARGE SCALE GENOMIC DNA]</scope>
    <source>
        <strain evidence="10 11">USDA 1844</strain>
    </source>
</reference>
<proteinExistence type="inferred from homology"/>
<dbReference type="InterPro" id="IPR000515">
    <property type="entry name" value="MetI-like"/>
</dbReference>
<name>A0A559SWK5_9HYPH</name>
<evidence type="ECO:0000256" key="2">
    <source>
        <dbReference type="ARBA" id="ARBA00007069"/>
    </source>
</evidence>
<dbReference type="RefSeq" id="WP_022718583.1">
    <property type="nucleotide sequence ID" value="NZ_ATTQ01000026.1"/>
</dbReference>
<evidence type="ECO:0000256" key="6">
    <source>
        <dbReference type="ARBA" id="ARBA00022989"/>
    </source>
</evidence>
<feature type="transmembrane region" description="Helical" evidence="8">
    <location>
        <begin position="21"/>
        <end position="49"/>
    </location>
</feature>
<dbReference type="CDD" id="cd06261">
    <property type="entry name" value="TM_PBP2"/>
    <property type="match status" value="1"/>
</dbReference>